<dbReference type="Proteomes" id="UP000012164">
    <property type="component" value="Unassembled WGS sequence"/>
</dbReference>
<name>A0A0F6IIA5_LEPIR</name>
<dbReference type="AlphaFoldDB" id="A0A0F6IIA5"/>
<accession>A0A0F6IIA5</accession>
<reference evidence="1 2" key="1">
    <citation type="submission" date="2013-01" db="EMBL/GenBank/DDBJ databases">
        <authorList>
            <person name="Harkins D.M."/>
            <person name="Durkin A.S."/>
            <person name="Brinkac L.M."/>
            <person name="Haft D.H."/>
            <person name="Selengut J.D."/>
            <person name="Sanka R."/>
            <person name="DePew J."/>
            <person name="Purushe J."/>
            <person name="Peacock S.J."/>
            <person name="Thaipadungpanit J."/>
            <person name="Wuthiekanun V.W."/>
            <person name="Day N.P."/>
            <person name="Vinetz J.M."/>
            <person name="Sutton G.G."/>
            <person name="Nierman W.C."/>
            <person name="Fouts D.E."/>
        </authorList>
    </citation>
    <scope>NUCLEOTIDE SEQUENCE [LARGE SCALE GENOMIC DNA]</scope>
    <source>
        <strain evidence="1 2">FPW1039</strain>
    </source>
</reference>
<sequence length="45" mass="5344">MLIGTRKFFNNSYIVLSKDKTCLPLSIQKFSEKVVYLKYIQIILF</sequence>
<protein>
    <submittedName>
        <fullName evidence="1">Uncharacterized protein</fullName>
    </submittedName>
</protein>
<evidence type="ECO:0000313" key="2">
    <source>
        <dbReference type="Proteomes" id="UP000012164"/>
    </source>
</evidence>
<organism evidence="1 2">
    <name type="scientific">Leptospira interrogans str. FPW1039</name>
    <dbReference type="NCBI Taxonomy" id="1193040"/>
    <lineage>
        <taxon>Bacteria</taxon>
        <taxon>Pseudomonadati</taxon>
        <taxon>Spirochaetota</taxon>
        <taxon>Spirochaetia</taxon>
        <taxon>Leptospirales</taxon>
        <taxon>Leptospiraceae</taxon>
        <taxon>Leptospira</taxon>
    </lineage>
</organism>
<proteinExistence type="predicted"/>
<comment type="caution">
    <text evidence="1">The sequence shown here is derived from an EMBL/GenBank/DDBJ whole genome shotgun (WGS) entry which is preliminary data.</text>
</comment>
<dbReference type="EMBL" id="AKWR02000070">
    <property type="protein sequence ID" value="EMJ37780.1"/>
    <property type="molecule type" value="Genomic_DNA"/>
</dbReference>
<evidence type="ECO:0000313" key="1">
    <source>
        <dbReference type="EMBL" id="EMJ37780.1"/>
    </source>
</evidence>
<gene>
    <name evidence="1" type="ORF">LEP1GSC079_0938</name>
</gene>